<gene>
    <name evidence="3" type="ORF">FJU11_04165</name>
</gene>
<reference evidence="3 4" key="1">
    <citation type="submission" date="2019-06" db="EMBL/GenBank/DDBJ databases">
        <authorList>
            <person name="Li M."/>
        </authorList>
    </citation>
    <scope>NUCLEOTIDE SEQUENCE [LARGE SCALE GENOMIC DNA]</scope>
    <source>
        <strain evidence="3 4">BGMRC6574</strain>
    </source>
</reference>
<keyword evidence="4" id="KW-1185">Reference proteome</keyword>
<feature type="domain" description="DUF1468" evidence="2">
    <location>
        <begin position="7"/>
        <end position="148"/>
    </location>
</feature>
<comment type="caution">
    <text evidence="3">The sequence shown here is derived from an EMBL/GenBank/DDBJ whole genome shotgun (WGS) entry which is preliminary data.</text>
</comment>
<evidence type="ECO:0000313" key="4">
    <source>
        <dbReference type="Proteomes" id="UP000320314"/>
    </source>
</evidence>
<keyword evidence="1" id="KW-0812">Transmembrane</keyword>
<proteinExistence type="predicted"/>
<evidence type="ECO:0000259" key="2">
    <source>
        <dbReference type="Pfam" id="PF07331"/>
    </source>
</evidence>
<keyword evidence="1" id="KW-1133">Transmembrane helix</keyword>
<feature type="transmembrane region" description="Helical" evidence="1">
    <location>
        <begin position="7"/>
        <end position="26"/>
    </location>
</feature>
<feature type="transmembrane region" description="Helical" evidence="1">
    <location>
        <begin position="38"/>
        <end position="56"/>
    </location>
</feature>
<evidence type="ECO:0000256" key="1">
    <source>
        <dbReference type="SAM" id="Phobius"/>
    </source>
</evidence>
<feature type="transmembrane region" description="Helical" evidence="1">
    <location>
        <begin position="102"/>
        <end position="119"/>
    </location>
</feature>
<keyword evidence="1" id="KW-0472">Membrane</keyword>
<dbReference type="RefSeq" id="WP_141165770.1">
    <property type="nucleotide sequence ID" value="NZ_VHLH01000005.1"/>
</dbReference>
<dbReference type="Proteomes" id="UP000320314">
    <property type="component" value="Unassembled WGS sequence"/>
</dbReference>
<protein>
    <submittedName>
        <fullName evidence="3">Tripartite tricarboxylate transporter TctB family protein</fullName>
    </submittedName>
</protein>
<sequence>MRFDDRILGGALAIFSICVIVASRRIGSVPGTTFGPDVFPTLIGIAMLILSVRIFVRAARIGGRDAWVDLSDWKGQTKGLVCATWILAGIVIGIAFFDDIGFPLFGLAYALPLMLLMGARPISAFVVTASAVLLSYFVFSRLLFVPLPVGPLTFLR</sequence>
<evidence type="ECO:0000313" key="3">
    <source>
        <dbReference type="EMBL" id="TPW30631.1"/>
    </source>
</evidence>
<dbReference type="EMBL" id="VHLH01000005">
    <property type="protein sequence ID" value="TPW30631.1"/>
    <property type="molecule type" value="Genomic_DNA"/>
</dbReference>
<feature type="transmembrane region" description="Helical" evidence="1">
    <location>
        <begin position="126"/>
        <end position="147"/>
    </location>
</feature>
<dbReference type="InterPro" id="IPR009936">
    <property type="entry name" value="DUF1468"/>
</dbReference>
<feature type="transmembrane region" description="Helical" evidence="1">
    <location>
        <begin position="77"/>
        <end position="96"/>
    </location>
</feature>
<dbReference type="OrthoDB" id="6174504at2"/>
<accession>A0A506UBY4</accession>
<organism evidence="3 4">
    <name type="scientific">Pararhizobium mangrovi</name>
    <dbReference type="NCBI Taxonomy" id="2590452"/>
    <lineage>
        <taxon>Bacteria</taxon>
        <taxon>Pseudomonadati</taxon>
        <taxon>Pseudomonadota</taxon>
        <taxon>Alphaproteobacteria</taxon>
        <taxon>Hyphomicrobiales</taxon>
        <taxon>Rhizobiaceae</taxon>
        <taxon>Rhizobium/Agrobacterium group</taxon>
        <taxon>Pararhizobium</taxon>
    </lineage>
</organism>
<dbReference type="Pfam" id="PF07331">
    <property type="entry name" value="TctB"/>
    <property type="match status" value="1"/>
</dbReference>
<name>A0A506UBY4_9HYPH</name>
<dbReference type="AlphaFoldDB" id="A0A506UBY4"/>